<evidence type="ECO:0000256" key="13">
    <source>
        <dbReference type="ARBA" id="ARBA00022840"/>
    </source>
</evidence>
<evidence type="ECO:0000256" key="17">
    <source>
        <dbReference type="SAM" id="Phobius"/>
    </source>
</evidence>
<gene>
    <name evidence="20" type="ORF">SS37A_21690</name>
</gene>
<comment type="catalytic activity">
    <reaction evidence="1">
        <text>ATP + protein L-histidine = ADP + protein N-phospho-L-histidine.</text>
        <dbReference type="EC" id="2.7.13.3"/>
    </reaction>
</comment>
<keyword evidence="9" id="KW-0808">Transferase</keyword>
<evidence type="ECO:0000256" key="16">
    <source>
        <dbReference type="ARBA" id="ARBA00023170"/>
    </source>
</evidence>
<evidence type="ECO:0000256" key="10">
    <source>
        <dbReference type="ARBA" id="ARBA00022737"/>
    </source>
</evidence>
<keyword evidence="12" id="KW-0418">Kinase</keyword>
<evidence type="ECO:0000256" key="7">
    <source>
        <dbReference type="ARBA" id="ARBA00022630"/>
    </source>
</evidence>
<dbReference type="Gene3D" id="3.30.565.10">
    <property type="entry name" value="Histidine kinase-like ATPase, C-terminal domain"/>
    <property type="match status" value="1"/>
</dbReference>
<dbReference type="CDD" id="cd00130">
    <property type="entry name" value="PAS"/>
    <property type="match status" value="1"/>
</dbReference>
<evidence type="ECO:0000256" key="11">
    <source>
        <dbReference type="ARBA" id="ARBA00022741"/>
    </source>
</evidence>
<evidence type="ECO:0000256" key="2">
    <source>
        <dbReference type="ARBA" id="ARBA00012438"/>
    </source>
</evidence>
<dbReference type="SUPFAM" id="SSF55785">
    <property type="entry name" value="PYP-like sensor domain (PAS domain)"/>
    <property type="match status" value="1"/>
</dbReference>
<evidence type="ECO:0000256" key="1">
    <source>
        <dbReference type="ARBA" id="ARBA00000085"/>
    </source>
</evidence>
<dbReference type="SMART" id="SM00091">
    <property type="entry name" value="PAS"/>
    <property type="match status" value="1"/>
</dbReference>
<feature type="transmembrane region" description="Helical" evidence="17">
    <location>
        <begin position="38"/>
        <end position="57"/>
    </location>
</feature>
<dbReference type="InterPro" id="IPR011102">
    <property type="entry name" value="Sig_transdc_His_kinase_HWE"/>
</dbReference>
<dbReference type="PANTHER" id="PTHR41523:SF7">
    <property type="entry name" value="HISTIDINE KINASE"/>
    <property type="match status" value="1"/>
</dbReference>
<protein>
    <recommendedName>
        <fullName evidence="3">Blue-light-activated histidine kinase</fullName>
        <ecNumber evidence="2">2.7.13.3</ecNumber>
    </recommendedName>
</protein>
<dbReference type="PANTHER" id="PTHR41523">
    <property type="entry name" value="TWO-COMPONENT SYSTEM SENSOR PROTEIN"/>
    <property type="match status" value="1"/>
</dbReference>
<feature type="transmembrane region" description="Helical" evidence="17">
    <location>
        <begin position="114"/>
        <end position="134"/>
    </location>
</feature>
<keyword evidence="21" id="KW-1185">Reference proteome</keyword>
<evidence type="ECO:0000313" key="20">
    <source>
        <dbReference type="EMBL" id="BDV34640.1"/>
    </source>
</evidence>
<evidence type="ECO:0000256" key="15">
    <source>
        <dbReference type="ARBA" id="ARBA00023026"/>
    </source>
</evidence>
<dbReference type="PROSITE" id="PS50113">
    <property type="entry name" value="PAC"/>
    <property type="match status" value="1"/>
</dbReference>
<feature type="domain" description="PAS" evidence="18">
    <location>
        <begin position="168"/>
        <end position="238"/>
    </location>
</feature>
<evidence type="ECO:0000313" key="21">
    <source>
        <dbReference type="Proteomes" id="UP001317629"/>
    </source>
</evidence>
<evidence type="ECO:0000256" key="8">
    <source>
        <dbReference type="ARBA" id="ARBA00022643"/>
    </source>
</evidence>
<organism evidence="20 21">
    <name type="scientific">Methylocystis iwaonis</name>
    <dbReference type="NCBI Taxonomy" id="2885079"/>
    <lineage>
        <taxon>Bacteria</taxon>
        <taxon>Pseudomonadati</taxon>
        <taxon>Pseudomonadota</taxon>
        <taxon>Alphaproteobacteria</taxon>
        <taxon>Hyphomicrobiales</taxon>
        <taxon>Methylocystaceae</taxon>
        <taxon>Methylocystis</taxon>
    </lineage>
</organism>
<dbReference type="EC" id="2.7.13.3" evidence="2"/>
<evidence type="ECO:0000256" key="14">
    <source>
        <dbReference type="ARBA" id="ARBA00022991"/>
    </source>
</evidence>
<reference evidence="20 21" key="1">
    <citation type="journal article" date="2023" name="Int. J. Syst. Evol. Microbiol.">
        <title>Methylocystis iwaonis sp. nov., a type II methane-oxidizing bacterium from surface soil of a rice paddy field in Japan, and emended description of the genus Methylocystis (ex Whittenbury et al. 1970) Bowman et al. 1993.</title>
        <authorList>
            <person name="Kaise H."/>
            <person name="Sawadogo J.B."/>
            <person name="Alam M.S."/>
            <person name="Ueno C."/>
            <person name="Dianou D."/>
            <person name="Shinjo R."/>
            <person name="Asakawa S."/>
        </authorList>
    </citation>
    <scope>NUCLEOTIDE SEQUENCE [LARGE SCALE GENOMIC DNA]</scope>
    <source>
        <strain evidence="20 21">SS37A-Re</strain>
    </source>
</reference>
<dbReference type="Pfam" id="PF08447">
    <property type="entry name" value="PAS_3"/>
    <property type="match status" value="1"/>
</dbReference>
<keyword evidence="16" id="KW-0675">Receptor</keyword>
<keyword evidence="15" id="KW-0843">Virulence</keyword>
<evidence type="ECO:0000256" key="6">
    <source>
        <dbReference type="ARBA" id="ARBA00022606"/>
    </source>
</evidence>
<keyword evidence="5" id="KW-0597">Phosphoprotein</keyword>
<dbReference type="RefSeq" id="WP_281927884.1">
    <property type="nucleotide sequence ID" value="NZ_AP027142.1"/>
</dbReference>
<keyword evidence="17" id="KW-0472">Membrane</keyword>
<keyword evidence="7" id="KW-0285">Flavoprotein</keyword>
<dbReference type="SMART" id="SM00086">
    <property type="entry name" value="PAC"/>
    <property type="match status" value="1"/>
</dbReference>
<dbReference type="Gene3D" id="3.30.450.20">
    <property type="entry name" value="PAS domain"/>
    <property type="match status" value="1"/>
</dbReference>
<evidence type="ECO:0000256" key="12">
    <source>
        <dbReference type="ARBA" id="ARBA00022777"/>
    </source>
</evidence>
<keyword evidence="6" id="KW-0716">Sensory transduction</keyword>
<evidence type="ECO:0000259" key="19">
    <source>
        <dbReference type="PROSITE" id="PS50113"/>
    </source>
</evidence>
<proteinExistence type="predicted"/>
<dbReference type="SMART" id="SM00911">
    <property type="entry name" value="HWE_HK"/>
    <property type="match status" value="1"/>
</dbReference>
<dbReference type="InterPro" id="IPR036890">
    <property type="entry name" value="HATPase_C_sf"/>
</dbReference>
<dbReference type="EMBL" id="AP027142">
    <property type="protein sequence ID" value="BDV34640.1"/>
    <property type="molecule type" value="Genomic_DNA"/>
</dbReference>
<evidence type="ECO:0000256" key="3">
    <source>
        <dbReference type="ARBA" id="ARBA00021740"/>
    </source>
</evidence>
<evidence type="ECO:0000256" key="9">
    <source>
        <dbReference type="ARBA" id="ARBA00022679"/>
    </source>
</evidence>
<dbReference type="InterPro" id="IPR013655">
    <property type="entry name" value="PAS_fold_3"/>
</dbReference>
<keyword evidence="13" id="KW-0067">ATP-binding</keyword>
<dbReference type="InterPro" id="IPR001610">
    <property type="entry name" value="PAC"/>
</dbReference>
<dbReference type="NCBIfam" id="TIGR00229">
    <property type="entry name" value="sensory_box"/>
    <property type="match status" value="1"/>
</dbReference>
<feature type="domain" description="PAC" evidence="19">
    <location>
        <begin position="242"/>
        <end position="294"/>
    </location>
</feature>
<feature type="transmembrane region" description="Helical" evidence="17">
    <location>
        <begin position="69"/>
        <end position="102"/>
    </location>
</feature>
<dbReference type="Pfam" id="PF07536">
    <property type="entry name" value="HWE_HK"/>
    <property type="match status" value="1"/>
</dbReference>
<keyword evidence="4" id="KW-0600">Photoreceptor protein</keyword>
<accession>A0ABN6VIR2</accession>
<name>A0ABN6VIR2_9HYPH</name>
<keyword evidence="17" id="KW-1133">Transmembrane helix</keyword>
<keyword evidence="17" id="KW-0812">Transmembrane</keyword>
<evidence type="ECO:0000256" key="4">
    <source>
        <dbReference type="ARBA" id="ARBA00022543"/>
    </source>
</evidence>
<evidence type="ECO:0000256" key="5">
    <source>
        <dbReference type="ARBA" id="ARBA00022553"/>
    </source>
</evidence>
<keyword evidence="10" id="KW-0677">Repeat</keyword>
<dbReference type="InterPro" id="IPR035965">
    <property type="entry name" value="PAS-like_dom_sf"/>
</dbReference>
<dbReference type="InterPro" id="IPR000700">
    <property type="entry name" value="PAS-assoc_C"/>
</dbReference>
<evidence type="ECO:0000259" key="18">
    <source>
        <dbReference type="PROSITE" id="PS50112"/>
    </source>
</evidence>
<dbReference type="PROSITE" id="PS50112">
    <property type="entry name" value="PAS"/>
    <property type="match status" value="1"/>
</dbReference>
<dbReference type="Proteomes" id="UP001317629">
    <property type="component" value="Chromosome"/>
</dbReference>
<dbReference type="InterPro" id="IPR000014">
    <property type="entry name" value="PAS"/>
</dbReference>
<keyword evidence="8" id="KW-0288">FMN</keyword>
<sequence length="485" mass="52710">MSDMELSNLHAVVEERFPFYARLPLRILADKAKLPPKAHYFLAPALGVALAVIAILARAALIGTATTKVAYITLFPMVPVGALVGGWITGTTVALLGAVLLHTLILPLGGAADWLALFVFLGSCALIIATTELMHRAEARAFKAEAMEALQSQILEERKRGADALREALSRLEATFENAAVGIAEVALDGRWLRMNERLCNIVGYRRDELMQMRAGDITHAEDRAADRENVRRLLSGEARSYSTEKRYIRKDGKVVWADVTVGIARNAADQPVNFVAVVEDITARKAAEAHNQLLVAEISHRANNLLAVVQAIAQQTSFEGDPKAYVAKLVERIQSLAASQTLLVRNEWQGTDLCELVRAQLAPYRDLIGGRIVASGPAIRVNAAAAQTVGMALHELATNAAKYGSLSSEDGKVRIAWRLVDDEFMLSWEESGGPKVTPPTRKGFGNTVLGRMAELSVGGKTRLTFAEEGASWMLKAPADRIFVR</sequence>
<keyword evidence="14" id="KW-0157">Chromophore</keyword>
<keyword evidence="11" id="KW-0547">Nucleotide-binding</keyword>